<protein>
    <recommendedName>
        <fullName evidence="4">SH3 domain-containing protein</fullName>
    </recommendedName>
</protein>
<dbReference type="VEuPathDB" id="TriTrypDB:TM35_000161040"/>
<name>A0A1X0NUT5_9TRYP</name>
<dbReference type="EMBL" id="NBCO01000016">
    <property type="protein sequence ID" value="ORC88466.1"/>
    <property type="molecule type" value="Genomic_DNA"/>
</dbReference>
<feature type="domain" description="SH3" evidence="4">
    <location>
        <begin position="1"/>
        <end position="59"/>
    </location>
</feature>
<evidence type="ECO:0000259" key="4">
    <source>
        <dbReference type="PROSITE" id="PS50002"/>
    </source>
</evidence>
<evidence type="ECO:0000313" key="6">
    <source>
        <dbReference type="Proteomes" id="UP000192257"/>
    </source>
</evidence>
<evidence type="ECO:0000313" key="5">
    <source>
        <dbReference type="EMBL" id="ORC88466.1"/>
    </source>
</evidence>
<feature type="coiled-coil region" evidence="3">
    <location>
        <begin position="222"/>
        <end position="249"/>
    </location>
</feature>
<dbReference type="Gene3D" id="2.30.30.40">
    <property type="entry name" value="SH3 Domains"/>
    <property type="match status" value="1"/>
</dbReference>
<dbReference type="RefSeq" id="XP_028882532.1">
    <property type="nucleotide sequence ID" value="XM_029025976.1"/>
</dbReference>
<evidence type="ECO:0000256" key="3">
    <source>
        <dbReference type="SAM" id="Coils"/>
    </source>
</evidence>
<sequence>MRLTRATHDYTNKGRYYLPIFKGDIILILDEHPSGWWTGENVMGVKGVVPSTYLQEYAINSPPEELFREFSLMKIARNFSVDLTCHAPTPLGVDETFSPSEVHYDVQNIENLENSIENFILHRETARERLKKCLEDLVRESNDCSLKDDTLHDNDVIMLKVNVSRGQINVLDAHREQRQENLRSLKDKIKEMKCHISTKLLQLIDEVLIKGKSSNIKVILLLDILHEQLRKYHEKVQIAERDLSILSENFQKADCSCREWKKTLSDRITLRDAKIRSFLKFWSEQAEASKMAYIQDKARSHHQESLRREEEQQLKNLIEERREKYIRAEDELQYWRDKANVITDTLKQKSILEQLTEAIQEISREEEKLRRKIPSSIGGR</sequence>
<keyword evidence="6" id="KW-1185">Reference proteome</keyword>
<accession>A0A1X0NUT5</accession>
<dbReference type="Proteomes" id="UP000192257">
    <property type="component" value="Unassembled WGS sequence"/>
</dbReference>
<gene>
    <name evidence="5" type="ORF">TM35_000161040</name>
</gene>
<evidence type="ECO:0000256" key="1">
    <source>
        <dbReference type="ARBA" id="ARBA00022443"/>
    </source>
</evidence>
<dbReference type="PROSITE" id="PS50002">
    <property type="entry name" value="SH3"/>
    <property type="match status" value="1"/>
</dbReference>
<dbReference type="AlphaFoldDB" id="A0A1X0NUT5"/>
<dbReference type="CDD" id="cd00174">
    <property type="entry name" value="SH3"/>
    <property type="match status" value="1"/>
</dbReference>
<comment type="caution">
    <text evidence="5">The sequence shown here is derived from an EMBL/GenBank/DDBJ whole genome shotgun (WGS) entry which is preliminary data.</text>
</comment>
<dbReference type="OrthoDB" id="10255964at2759"/>
<organism evidence="5 6">
    <name type="scientific">Trypanosoma theileri</name>
    <dbReference type="NCBI Taxonomy" id="67003"/>
    <lineage>
        <taxon>Eukaryota</taxon>
        <taxon>Discoba</taxon>
        <taxon>Euglenozoa</taxon>
        <taxon>Kinetoplastea</taxon>
        <taxon>Metakinetoplastina</taxon>
        <taxon>Trypanosomatida</taxon>
        <taxon>Trypanosomatidae</taxon>
        <taxon>Trypanosoma</taxon>
    </lineage>
</organism>
<dbReference type="SMART" id="SM00326">
    <property type="entry name" value="SH3"/>
    <property type="match status" value="1"/>
</dbReference>
<dbReference type="InterPro" id="IPR036028">
    <property type="entry name" value="SH3-like_dom_sf"/>
</dbReference>
<reference evidence="5 6" key="1">
    <citation type="submission" date="2017-03" db="EMBL/GenBank/DDBJ databases">
        <title>An alternative strategy for trypanosome survival in the mammalian bloodstream revealed through genome and transcriptome analysis of the ubiquitous bovine parasite Trypanosoma (Megatrypanum) theileri.</title>
        <authorList>
            <person name="Kelly S."/>
            <person name="Ivens A."/>
            <person name="Mott A."/>
            <person name="O'Neill E."/>
            <person name="Emms D."/>
            <person name="Macleod O."/>
            <person name="Voorheis P."/>
            <person name="Matthews J."/>
            <person name="Matthews K."/>
            <person name="Carrington M."/>
        </authorList>
    </citation>
    <scope>NUCLEOTIDE SEQUENCE [LARGE SCALE GENOMIC DNA]</scope>
    <source>
        <strain evidence="5">Edinburgh</strain>
    </source>
</reference>
<dbReference type="STRING" id="67003.A0A1X0NUT5"/>
<dbReference type="SUPFAM" id="SSF50044">
    <property type="entry name" value="SH3-domain"/>
    <property type="match status" value="1"/>
</dbReference>
<dbReference type="Pfam" id="PF07653">
    <property type="entry name" value="SH3_2"/>
    <property type="match status" value="1"/>
</dbReference>
<feature type="coiled-coil region" evidence="3">
    <location>
        <begin position="300"/>
        <end position="372"/>
    </location>
</feature>
<keyword evidence="3" id="KW-0175">Coiled coil</keyword>
<evidence type="ECO:0000256" key="2">
    <source>
        <dbReference type="PROSITE-ProRule" id="PRU00192"/>
    </source>
</evidence>
<dbReference type="InterPro" id="IPR001452">
    <property type="entry name" value="SH3_domain"/>
</dbReference>
<dbReference type="GeneID" id="39985756"/>
<keyword evidence="1 2" id="KW-0728">SH3 domain</keyword>
<proteinExistence type="predicted"/>